<feature type="domain" description="Sigma factor regulator C-terminal" evidence="2">
    <location>
        <begin position="175"/>
        <end position="327"/>
    </location>
</feature>
<organism evidence="4 5">
    <name type="scientific">Lysinibacillus fusiformis</name>
    <dbReference type="NCBI Taxonomy" id="28031"/>
    <lineage>
        <taxon>Bacteria</taxon>
        <taxon>Bacillati</taxon>
        <taxon>Bacillota</taxon>
        <taxon>Bacilli</taxon>
        <taxon>Bacillales</taxon>
        <taxon>Bacillaceae</taxon>
        <taxon>Lysinibacillus</taxon>
    </lineage>
</organism>
<keyword evidence="1" id="KW-1133">Transmembrane helix</keyword>
<evidence type="ECO:0000259" key="3">
    <source>
        <dbReference type="Pfam" id="PF13800"/>
    </source>
</evidence>
<evidence type="ECO:0000313" key="5">
    <source>
        <dbReference type="Proteomes" id="UP000094784"/>
    </source>
</evidence>
<keyword evidence="1" id="KW-0472">Membrane</keyword>
<dbReference type="Proteomes" id="UP000094784">
    <property type="component" value="Unassembled WGS sequence"/>
</dbReference>
<proteinExistence type="predicted"/>
<dbReference type="Pfam" id="PF13791">
    <property type="entry name" value="Sigma_reg_C"/>
    <property type="match status" value="1"/>
</dbReference>
<dbReference type="AlphaFoldDB" id="A0A1E4RB97"/>
<protein>
    <recommendedName>
        <fullName evidence="6">Sigma factor regulator N-terminal</fullName>
    </recommendedName>
</protein>
<gene>
    <name evidence="4" type="ORF">BG258_13025</name>
</gene>
<keyword evidence="1" id="KW-0812">Transmembrane</keyword>
<evidence type="ECO:0000259" key="2">
    <source>
        <dbReference type="Pfam" id="PF13791"/>
    </source>
</evidence>
<feature type="domain" description="Sigma factor regulator N-terminal" evidence="3">
    <location>
        <begin position="16"/>
        <end position="100"/>
    </location>
</feature>
<comment type="caution">
    <text evidence="4">The sequence shown here is derived from an EMBL/GenBank/DDBJ whole genome shotgun (WGS) entry which is preliminary data.</text>
</comment>
<sequence length="333" mass="38270">MNKEENEFLFDDKKTKKIMRKARCWSTVKMIGVTLVVTPIVLIALWYGLRTLSLNSAQKVMDDIHIFNEISAPNVQISNQVYDDNLLGGKITTTTYKVLGVQHRPYIWKPIKSNYNLFGTLTRTATSSPIQIEGSESLAETYQIERFNDYTGDREMFFYHPKISYDHYKDNISELNQLEKNTLVELAISFDDSYSFGEIKSKLPSEVQVDWWWVDAYTDDTLDFFKQGQNTISANDPYIYGFQSEQSKPKPQRSSNDEVETFIRNIELLRKSKNFEWETNQVYQALVGENGAMEKSDVKITGAVVTGTPEQLKSLQGQTYIKGSIFGVISNQK</sequence>
<name>A0A1E4RB97_9BACI</name>
<evidence type="ECO:0000313" key="4">
    <source>
        <dbReference type="EMBL" id="ODV57747.1"/>
    </source>
</evidence>
<evidence type="ECO:0008006" key="6">
    <source>
        <dbReference type="Google" id="ProtNLM"/>
    </source>
</evidence>
<dbReference type="EMBL" id="MECQ01000001">
    <property type="protein sequence ID" value="ODV57747.1"/>
    <property type="molecule type" value="Genomic_DNA"/>
</dbReference>
<accession>A0A1E4RB97</accession>
<evidence type="ECO:0000256" key="1">
    <source>
        <dbReference type="SAM" id="Phobius"/>
    </source>
</evidence>
<dbReference type="Pfam" id="PF13800">
    <property type="entry name" value="Sigma_reg_N"/>
    <property type="match status" value="1"/>
</dbReference>
<feature type="transmembrane region" description="Helical" evidence="1">
    <location>
        <begin position="27"/>
        <end position="49"/>
    </location>
</feature>
<dbReference type="OrthoDB" id="1730160at2"/>
<dbReference type="InterPro" id="IPR029101">
    <property type="entry name" value="Sigma_reg_N"/>
</dbReference>
<dbReference type="InterPro" id="IPR025672">
    <property type="entry name" value="Sigma_reg_C_dom"/>
</dbReference>
<reference evidence="4 5" key="1">
    <citation type="submission" date="2016-09" db="EMBL/GenBank/DDBJ databases">
        <title>Draft genome sequence of the soil isolate, Lysinibacillus fusiformis M5, a potential hypoxanthine producer.</title>
        <authorList>
            <person name="Gallegos-Monterrosa R."/>
            <person name="Maroti G."/>
            <person name="Balint B."/>
            <person name="Kovacs A.T."/>
        </authorList>
    </citation>
    <scope>NUCLEOTIDE SEQUENCE [LARGE SCALE GENOMIC DNA]</scope>
    <source>
        <strain evidence="4 5">M5</strain>
    </source>
</reference>